<proteinExistence type="predicted"/>
<dbReference type="EMBL" id="JBBGZH010000001">
    <property type="protein sequence ID" value="MEJ5020337.1"/>
    <property type="molecule type" value="Genomic_DNA"/>
</dbReference>
<gene>
    <name evidence="3" type="ORF">WH297_11415</name>
</gene>
<organism evidence="3 4">
    <name type="scientific">Ochrobactrum vermis</name>
    <dbReference type="NCBI Taxonomy" id="1827297"/>
    <lineage>
        <taxon>Bacteria</taxon>
        <taxon>Pseudomonadati</taxon>
        <taxon>Pseudomonadota</taxon>
        <taxon>Alphaproteobacteria</taxon>
        <taxon>Hyphomicrobiales</taxon>
        <taxon>Brucellaceae</taxon>
        <taxon>Brucella/Ochrobactrum group</taxon>
        <taxon>Ochrobactrum</taxon>
    </lineage>
</organism>
<dbReference type="Gene3D" id="3.40.50.360">
    <property type="match status" value="1"/>
</dbReference>
<dbReference type="InterPro" id="IPR003680">
    <property type="entry name" value="Flavodoxin_fold"/>
</dbReference>
<evidence type="ECO:0000256" key="1">
    <source>
        <dbReference type="ARBA" id="ARBA00023002"/>
    </source>
</evidence>
<keyword evidence="4" id="KW-1185">Reference proteome</keyword>
<evidence type="ECO:0000313" key="3">
    <source>
        <dbReference type="EMBL" id="MEJ5020337.1"/>
    </source>
</evidence>
<dbReference type="EC" id="1.-.-.-" evidence="3"/>
<sequence>MMSKTLILLFHPNLTRSRANTALAAAAAKLPGVEIINMQAAYPEGIDFFEDGEQEAQRLLSADRIILQFPVQWYSTPPLLKAWQDAVLTRMFYVTYEQEGRKLEGTPLMIAVTAGNVPEAYREGGRNMFPMIDLFAPLRATANRCGLGWTDPFVLYAADKLSTEALDDAACRYADILKEWIAATPALGSEAAA</sequence>
<dbReference type="InterPro" id="IPR029039">
    <property type="entry name" value="Flavoprotein-like_sf"/>
</dbReference>
<dbReference type="InterPro" id="IPR046980">
    <property type="entry name" value="KefG/KefF"/>
</dbReference>
<name>A0ABU8PDL5_9HYPH</name>
<dbReference type="Proteomes" id="UP001375812">
    <property type="component" value="Unassembled WGS sequence"/>
</dbReference>
<evidence type="ECO:0000259" key="2">
    <source>
        <dbReference type="Pfam" id="PF02525"/>
    </source>
</evidence>
<dbReference type="Pfam" id="PF02525">
    <property type="entry name" value="Flavodoxin_2"/>
    <property type="match status" value="1"/>
</dbReference>
<keyword evidence="1 3" id="KW-0560">Oxidoreductase</keyword>
<dbReference type="PANTHER" id="PTHR47307:SF1">
    <property type="entry name" value="GLUTATHIONE-REGULATED POTASSIUM-EFFLUX SYSTEM ANCILLARY PROTEIN KEFG"/>
    <property type="match status" value="1"/>
</dbReference>
<dbReference type="GO" id="GO:0016491">
    <property type="term" value="F:oxidoreductase activity"/>
    <property type="evidence" value="ECO:0007669"/>
    <property type="project" value="UniProtKB-KW"/>
</dbReference>
<comment type="caution">
    <text evidence="3">The sequence shown here is derived from an EMBL/GenBank/DDBJ whole genome shotgun (WGS) entry which is preliminary data.</text>
</comment>
<dbReference type="PANTHER" id="PTHR47307">
    <property type="entry name" value="GLUTATHIONE-REGULATED POTASSIUM-EFFLUX SYSTEM ANCILLARY PROTEIN KEFG"/>
    <property type="match status" value="1"/>
</dbReference>
<accession>A0ABU8PDL5</accession>
<feature type="domain" description="Flavodoxin-like fold" evidence="2">
    <location>
        <begin position="3"/>
        <end position="175"/>
    </location>
</feature>
<evidence type="ECO:0000313" key="4">
    <source>
        <dbReference type="Proteomes" id="UP001375812"/>
    </source>
</evidence>
<reference evidence="3 4" key="1">
    <citation type="submission" date="2023-12" db="EMBL/GenBank/DDBJ databases">
        <title>Gut-associated functions are favored during microbiome assembly across C. elegans life.</title>
        <authorList>
            <person name="Zimmermann J."/>
        </authorList>
    </citation>
    <scope>NUCLEOTIDE SEQUENCE [LARGE SCALE GENOMIC DNA]</scope>
    <source>
        <strain evidence="3 4">MYb71</strain>
    </source>
</reference>
<protein>
    <submittedName>
        <fullName evidence="3">NAD(P)H-dependent oxidoreductase</fullName>
        <ecNumber evidence="3">1.-.-.-</ecNumber>
        <ecNumber evidence="3">1.6.99.-</ecNumber>
    </submittedName>
</protein>
<dbReference type="SUPFAM" id="SSF52218">
    <property type="entry name" value="Flavoproteins"/>
    <property type="match status" value="1"/>
</dbReference>
<dbReference type="RefSeq" id="WP_286153150.1">
    <property type="nucleotide sequence ID" value="NZ_JBBGZH010000001.1"/>
</dbReference>
<dbReference type="EC" id="1.6.99.-" evidence="3"/>